<protein>
    <submittedName>
        <fullName evidence="2">VPS4-associated protein 1</fullName>
    </submittedName>
</protein>
<evidence type="ECO:0000256" key="1">
    <source>
        <dbReference type="SAM" id="MobiDB-lite"/>
    </source>
</evidence>
<feature type="region of interest" description="Disordered" evidence="1">
    <location>
        <begin position="76"/>
        <end position="171"/>
    </location>
</feature>
<dbReference type="GO" id="GO:0007034">
    <property type="term" value="P:vacuolar transport"/>
    <property type="evidence" value="ECO:0007669"/>
    <property type="project" value="TreeGrafter"/>
</dbReference>
<evidence type="ECO:0000313" key="2">
    <source>
        <dbReference type="EMBL" id="KAH8999414.1"/>
    </source>
</evidence>
<keyword evidence="3" id="KW-1185">Reference proteome</keyword>
<dbReference type="PANTHER" id="PTHR28218">
    <property type="entry name" value="VPS4-ASSOCIATED PROTEIN 1"/>
    <property type="match status" value="1"/>
</dbReference>
<dbReference type="GO" id="GO:0005768">
    <property type="term" value="C:endosome"/>
    <property type="evidence" value="ECO:0007669"/>
    <property type="project" value="TreeGrafter"/>
</dbReference>
<feature type="compositionally biased region" description="Basic and acidic residues" evidence="1">
    <location>
        <begin position="76"/>
        <end position="85"/>
    </location>
</feature>
<comment type="caution">
    <text evidence="2">The sequence shown here is derived from an EMBL/GenBank/DDBJ whole genome shotgun (WGS) entry which is preliminary data.</text>
</comment>
<dbReference type="InterPro" id="IPR013640">
    <property type="entry name" value="Vfa1"/>
</dbReference>
<dbReference type="Proteomes" id="UP001201163">
    <property type="component" value="Unassembled WGS sequence"/>
</dbReference>
<reference evidence="2" key="1">
    <citation type="submission" date="2022-01" db="EMBL/GenBank/DDBJ databases">
        <title>Comparative genomics reveals a dynamic genome evolution in the ectomycorrhizal milk-cap (Lactarius) mushrooms.</title>
        <authorList>
            <consortium name="DOE Joint Genome Institute"/>
            <person name="Lebreton A."/>
            <person name="Tang N."/>
            <person name="Kuo A."/>
            <person name="LaButti K."/>
            <person name="Drula E."/>
            <person name="Barry K."/>
            <person name="Clum A."/>
            <person name="Lipzen A."/>
            <person name="Mousain D."/>
            <person name="Ng V."/>
            <person name="Wang R."/>
            <person name="Wang X."/>
            <person name="Dai Y."/>
            <person name="Henrissat B."/>
            <person name="Grigoriev I.V."/>
            <person name="Guerin-Laguette A."/>
            <person name="Yu F."/>
            <person name="Martin F.M."/>
        </authorList>
    </citation>
    <scope>NUCLEOTIDE SEQUENCE</scope>
    <source>
        <strain evidence="2">QP</strain>
    </source>
</reference>
<gene>
    <name evidence="2" type="ORF">EDB92DRAFT_1790425</name>
</gene>
<organism evidence="2 3">
    <name type="scientific">Lactarius akahatsu</name>
    <dbReference type="NCBI Taxonomy" id="416441"/>
    <lineage>
        <taxon>Eukaryota</taxon>
        <taxon>Fungi</taxon>
        <taxon>Dikarya</taxon>
        <taxon>Basidiomycota</taxon>
        <taxon>Agaricomycotina</taxon>
        <taxon>Agaricomycetes</taxon>
        <taxon>Russulales</taxon>
        <taxon>Russulaceae</taxon>
        <taxon>Lactarius</taxon>
    </lineage>
</organism>
<dbReference type="Pfam" id="PF08432">
    <property type="entry name" value="Vfa1"/>
    <property type="match status" value="1"/>
</dbReference>
<proteinExistence type="predicted"/>
<feature type="compositionally biased region" description="Low complexity" evidence="1">
    <location>
        <begin position="110"/>
        <end position="126"/>
    </location>
</feature>
<dbReference type="EMBL" id="JAKELL010000004">
    <property type="protein sequence ID" value="KAH8999414.1"/>
    <property type="molecule type" value="Genomic_DNA"/>
</dbReference>
<evidence type="ECO:0000313" key="3">
    <source>
        <dbReference type="Proteomes" id="UP001201163"/>
    </source>
</evidence>
<accession>A0AAD4LRB9</accession>
<dbReference type="AlphaFoldDB" id="A0AAD4LRB9"/>
<sequence>MSFQNIYFKRATATSRACYVCYKPTATCLATTNAVDFIYACDAHLSDPGFATEIVDPNAPKEAVVSKEEIARVKAEWEAKEEARKKKDNKGKAPSGDKATSHHRHRPSVPGSLPSTPAASSSGTTPTHKRYSLHRDFYAMRQAEHRRRRQAKQMQELAPRLPGAPRGSPIG</sequence>
<dbReference type="PANTHER" id="PTHR28218:SF1">
    <property type="entry name" value="VPS4-ASSOCIATED PROTEIN 1"/>
    <property type="match status" value="1"/>
</dbReference>
<name>A0AAD4LRB9_9AGAM</name>